<evidence type="ECO:0000313" key="1">
    <source>
        <dbReference type="EMBL" id="CAG8686692.1"/>
    </source>
</evidence>
<dbReference type="EMBL" id="CAJVPU010022830">
    <property type="protein sequence ID" value="CAG8686692.1"/>
    <property type="molecule type" value="Genomic_DNA"/>
</dbReference>
<sequence length="281" mass="32339">ANVAKKRITQGWFLAALSERSPKKSDIVTLEKLWKGNLDCSICLKAKEKDLEITLTEDTITPEIAPVKIKSLLSPKSFYHSYKHLNKFSLTYFGQLINFERRNMITWQQLKKVLGLSSQEKKAFWFTELEREVIIETDTREIAASLNMPEPNSLALKIKKTLISEDRRVKDWVIYNSDLSKQEYGRITQKAKKEVCVEHWRDSLSQKSANVCIVKCEGCQFGEESSKGVCTSWIKKENVVGVLPRPYREGDKRKFPINVDMVSGARKKKRISSIGSKEQIF</sequence>
<feature type="non-terminal residue" evidence="1">
    <location>
        <position position="1"/>
    </location>
</feature>
<name>A0ACA9P1Q7_9GLOM</name>
<reference evidence="1" key="1">
    <citation type="submission" date="2021-06" db="EMBL/GenBank/DDBJ databases">
        <authorList>
            <person name="Kallberg Y."/>
            <person name="Tangrot J."/>
            <person name="Rosling A."/>
        </authorList>
    </citation>
    <scope>NUCLEOTIDE SEQUENCE</scope>
    <source>
        <strain evidence="1">IL203A</strain>
    </source>
</reference>
<dbReference type="Proteomes" id="UP000789702">
    <property type="component" value="Unassembled WGS sequence"/>
</dbReference>
<keyword evidence="2" id="KW-1185">Reference proteome</keyword>
<organism evidence="1 2">
    <name type="scientific">Dentiscutata heterogama</name>
    <dbReference type="NCBI Taxonomy" id="1316150"/>
    <lineage>
        <taxon>Eukaryota</taxon>
        <taxon>Fungi</taxon>
        <taxon>Fungi incertae sedis</taxon>
        <taxon>Mucoromycota</taxon>
        <taxon>Glomeromycotina</taxon>
        <taxon>Glomeromycetes</taxon>
        <taxon>Diversisporales</taxon>
        <taxon>Gigasporaceae</taxon>
        <taxon>Dentiscutata</taxon>
    </lineage>
</organism>
<proteinExistence type="predicted"/>
<comment type="caution">
    <text evidence="1">The sequence shown here is derived from an EMBL/GenBank/DDBJ whole genome shotgun (WGS) entry which is preliminary data.</text>
</comment>
<accession>A0ACA9P1Q7</accession>
<feature type="non-terminal residue" evidence="1">
    <location>
        <position position="281"/>
    </location>
</feature>
<protein>
    <submittedName>
        <fullName evidence="1">14078_t:CDS:1</fullName>
    </submittedName>
</protein>
<gene>
    <name evidence="1" type="ORF">DHETER_LOCUS10991</name>
</gene>
<evidence type="ECO:0000313" key="2">
    <source>
        <dbReference type="Proteomes" id="UP000789702"/>
    </source>
</evidence>